<dbReference type="EMBL" id="WKKF01000002">
    <property type="protein sequence ID" value="MRX54748.1"/>
    <property type="molecule type" value="Genomic_DNA"/>
</dbReference>
<dbReference type="InterPro" id="IPR058870">
    <property type="entry name" value="YuzC"/>
</dbReference>
<evidence type="ECO:0000313" key="1">
    <source>
        <dbReference type="EMBL" id="MRX54748.1"/>
    </source>
</evidence>
<proteinExistence type="predicted"/>
<dbReference type="Proteomes" id="UP000441585">
    <property type="component" value="Unassembled WGS sequence"/>
</dbReference>
<protein>
    <submittedName>
        <fullName evidence="1">Uncharacterized protein</fullName>
    </submittedName>
</protein>
<keyword evidence="2" id="KW-1185">Reference proteome</keyword>
<comment type="caution">
    <text evidence="1">The sequence shown here is derived from an EMBL/GenBank/DDBJ whole genome shotgun (WGS) entry which is preliminary data.</text>
</comment>
<dbReference type="AlphaFoldDB" id="A0A6I2M9E7"/>
<accession>A0A6I2M9E7</accession>
<dbReference type="Pfam" id="PF26344">
    <property type="entry name" value="YuzC"/>
    <property type="match status" value="1"/>
</dbReference>
<evidence type="ECO:0000313" key="2">
    <source>
        <dbReference type="Proteomes" id="UP000441585"/>
    </source>
</evidence>
<sequence>MPEVDSSQFVYSASHMDGLMADAKKLTNYLSTSKEQAKKILAAAQESNTILVKKLLLASGITNELETEFNPDGVRIILSYKNPDLNCCRLILVLKW</sequence>
<organism evidence="1 2">
    <name type="scientific">Metabacillus idriensis</name>
    <dbReference type="NCBI Taxonomy" id="324768"/>
    <lineage>
        <taxon>Bacteria</taxon>
        <taxon>Bacillati</taxon>
        <taxon>Bacillota</taxon>
        <taxon>Bacilli</taxon>
        <taxon>Bacillales</taxon>
        <taxon>Bacillaceae</taxon>
        <taxon>Metabacillus</taxon>
    </lineage>
</organism>
<dbReference type="RefSeq" id="WP_070876090.1">
    <property type="nucleotide sequence ID" value="NZ_CAJGAA010000002.1"/>
</dbReference>
<gene>
    <name evidence="1" type="ORF">GJU41_12265</name>
</gene>
<name>A0A6I2M9E7_9BACI</name>
<reference evidence="1 2" key="1">
    <citation type="submission" date="2019-11" db="EMBL/GenBank/DDBJ databases">
        <title>Bacillus idriensis genome.</title>
        <authorList>
            <person name="Konopka E.N."/>
            <person name="Newman J.D."/>
        </authorList>
    </citation>
    <scope>NUCLEOTIDE SEQUENCE [LARGE SCALE GENOMIC DNA]</scope>
    <source>
        <strain evidence="1 2">DSM 19097</strain>
    </source>
</reference>